<keyword evidence="2" id="KW-0449">Lipoprotein</keyword>
<protein>
    <submittedName>
        <fullName evidence="2">Putative lipoprotein</fullName>
    </submittedName>
</protein>
<feature type="signal peptide" evidence="1">
    <location>
        <begin position="1"/>
        <end position="22"/>
    </location>
</feature>
<dbReference type="OrthoDB" id="5515087at2"/>
<keyword evidence="1" id="KW-0732">Signal</keyword>
<accession>A0A017TG34</accession>
<evidence type="ECO:0000313" key="3">
    <source>
        <dbReference type="Proteomes" id="UP000019678"/>
    </source>
</evidence>
<dbReference type="Pfam" id="PF11303">
    <property type="entry name" value="DUF3105"/>
    <property type="match status" value="1"/>
</dbReference>
<organism evidence="2 3">
    <name type="scientific">Chondromyces apiculatus DSM 436</name>
    <dbReference type="NCBI Taxonomy" id="1192034"/>
    <lineage>
        <taxon>Bacteria</taxon>
        <taxon>Pseudomonadati</taxon>
        <taxon>Myxococcota</taxon>
        <taxon>Polyangia</taxon>
        <taxon>Polyangiales</taxon>
        <taxon>Polyangiaceae</taxon>
        <taxon>Chondromyces</taxon>
    </lineage>
</organism>
<name>A0A017TG34_9BACT</name>
<proteinExistence type="predicted"/>
<dbReference type="InterPro" id="IPR021454">
    <property type="entry name" value="DUF3105"/>
</dbReference>
<dbReference type="STRING" id="1192034.CAP_6812"/>
<evidence type="ECO:0000313" key="2">
    <source>
        <dbReference type="EMBL" id="EYF07790.1"/>
    </source>
</evidence>
<dbReference type="EMBL" id="ASRX01000006">
    <property type="protein sequence ID" value="EYF07790.1"/>
    <property type="molecule type" value="Genomic_DNA"/>
</dbReference>
<evidence type="ECO:0000256" key="1">
    <source>
        <dbReference type="SAM" id="SignalP"/>
    </source>
</evidence>
<sequence>MIATWNLRCAPASPLACVRALACVLLSVAGLILGGCGDDGSEDGNTATETPTGAEVVTLHPDAEPLPGETACTVTIVKGIPPEPAVHEPVCTALAFATNPPSSGNHWPNWAAFKRYTVPVERALYVHDQEHGGVVLSYRCPEGCPDVVAALEQAMDARPEDTLCSTNIPRVPNRLLLTPDPLLPTPIAASAWGATYTATCIDAASLGEFLEEFYGKGPETTCAAGIDVAETNGTLSACQP</sequence>
<dbReference type="RefSeq" id="WP_052374159.1">
    <property type="nucleotide sequence ID" value="NZ_ASRX01000006.1"/>
</dbReference>
<reference evidence="2 3" key="1">
    <citation type="submission" date="2013-05" db="EMBL/GenBank/DDBJ databases">
        <title>Genome assembly of Chondromyces apiculatus DSM 436.</title>
        <authorList>
            <person name="Sharma G."/>
            <person name="Khatri I."/>
            <person name="Kaur C."/>
            <person name="Mayilraj S."/>
            <person name="Subramanian S."/>
        </authorList>
    </citation>
    <scope>NUCLEOTIDE SEQUENCE [LARGE SCALE GENOMIC DNA]</scope>
    <source>
        <strain evidence="2 3">DSM 436</strain>
    </source>
</reference>
<gene>
    <name evidence="2" type="ORF">CAP_6812</name>
</gene>
<keyword evidence="3" id="KW-1185">Reference proteome</keyword>
<dbReference type="AlphaFoldDB" id="A0A017TG34"/>
<dbReference type="eggNOG" id="ENOG5033MNW">
    <property type="taxonomic scope" value="Bacteria"/>
</dbReference>
<comment type="caution">
    <text evidence="2">The sequence shown here is derived from an EMBL/GenBank/DDBJ whole genome shotgun (WGS) entry which is preliminary data.</text>
</comment>
<feature type="chain" id="PRO_5001496997" evidence="1">
    <location>
        <begin position="23"/>
        <end position="240"/>
    </location>
</feature>
<dbReference type="Proteomes" id="UP000019678">
    <property type="component" value="Unassembled WGS sequence"/>
</dbReference>